<keyword evidence="3" id="KW-0560">Oxidoreductase</keyword>
<evidence type="ECO:0000256" key="1">
    <source>
        <dbReference type="ARBA" id="ARBA00006926"/>
    </source>
</evidence>
<protein>
    <submittedName>
        <fullName evidence="5">Glutathione peroxidase</fullName>
    </submittedName>
</protein>
<sequence length="110" mass="12451">MAFPCNQFAHQEPGTNQEIKQFAQEHGFSGILMDKVDVNGPGAHPVYRWLKEQSGDTSDLDWNFAKFLVRPDGSVYGRYSSAFFPNALRPEIDRILSENPERPTKGVSTY</sequence>
<name>A0A061S317_9CHLO</name>
<accession>A0A061S317</accession>
<comment type="similarity">
    <text evidence="1">Belongs to the glutathione peroxidase family.</text>
</comment>
<dbReference type="PIRSF" id="PIRSF000303">
    <property type="entry name" value="Glutathion_perox"/>
    <property type="match status" value="1"/>
</dbReference>
<evidence type="ECO:0000313" key="5">
    <source>
        <dbReference type="EMBL" id="JAC77161.1"/>
    </source>
</evidence>
<dbReference type="GO" id="GO:0006979">
    <property type="term" value="P:response to oxidative stress"/>
    <property type="evidence" value="ECO:0007669"/>
    <property type="project" value="InterPro"/>
</dbReference>
<dbReference type="GO" id="GO:0004601">
    <property type="term" value="F:peroxidase activity"/>
    <property type="evidence" value="ECO:0007669"/>
    <property type="project" value="UniProtKB-KW"/>
</dbReference>
<dbReference type="Gene3D" id="3.40.30.10">
    <property type="entry name" value="Glutaredoxin"/>
    <property type="match status" value="1"/>
</dbReference>
<dbReference type="Pfam" id="PF00255">
    <property type="entry name" value="GSHPx"/>
    <property type="match status" value="1"/>
</dbReference>
<keyword evidence="2 5" id="KW-0575">Peroxidase</keyword>
<evidence type="ECO:0000256" key="3">
    <source>
        <dbReference type="ARBA" id="ARBA00023002"/>
    </source>
</evidence>
<dbReference type="EMBL" id="GBEZ01008378">
    <property type="protein sequence ID" value="JAC77161.1"/>
    <property type="molecule type" value="Transcribed_RNA"/>
</dbReference>
<dbReference type="PROSITE" id="PS51355">
    <property type="entry name" value="GLUTATHIONE_PEROXID_3"/>
    <property type="match status" value="1"/>
</dbReference>
<dbReference type="AlphaFoldDB" id="A0A061S317"/>
<dbReference type="EMBL" id="GBEZ01021826">
    <property type="protein sequence ID" value="JAC64959.1"/>
    <property type="molecule type" value="Transcribed_RNA"/>
</dbReference>
<evidence type="ECO:0000256" key="2">
    <source>
        <dbReference type="ARBA" id="ARBA00022559"/>
    </source>
</evidence>
<reference evidence="5" key="1">
    <citation type="submission" date="2014-05" db="EMBL/GenBank/DDBJ databases">
        <title>The transcriptome of the halophilic microalga Tetraselmis sp. GSL018 isolated from the Great Salt Lake, Utah.</title>
        <authorList>
            <person name="Jinkerson R.E."/>
            <person name="D'Adamo S."/>
            <person name="Posewitz M.C."/>
        </authorList>
    </citation>
    <scope>NUCLEOTIDE SEQUENCE</scope>
    <source>
        <strain evidence="5">GSL018</strain>
    </source>
</reference>
<organism evidence="5">
    <name type="scientific">Tetraselmis sp. GSL018</name>
    <dbReference type="NCBI Taxonomy" id="582737"/>
    <lineage>
        <taxon>Eukaryota</taxon>
        <taxon>Viridiplantae</taxon>
        <taxon>Chlorophyta</taxon>
        <taxon>core chlorophytes</taxon>
        <taxon>Chlorodendrophyceae</taxon>
        <taxon>Chlorodendrales</taxon>
        <taxon>Chlorodendraceae</taxon>
        <taxon>Tetraselmis</taxon>
    </lineage>
</organism>
<dbReference type="PANTHER" id="PTHR11592">
    <property type="entry name" value="GLUTATHIONE PEROXIDASE"/>
    <property type="match status" value="1"/>
</dbReference>
<dbReference type="SUPFAM" id="SSF52833">
    <property type="entry name" value="Thioredoxin-like"/>
    <property type="match status" value="1"/>
</dbReference>
<dbReference type="InterPro" id="IPR000889">
    <property type="entry name" value="Glutathione_peroxidase"/>
</dbReference>
<gene>
    <name evidence="4" type="ORF">TSPGSL018_17147</name>
    <name evidence="5" type="ORF">TSPGSL018_18382</name>
</gene>
<dbReference type="PANTHER" id="PTHR11592:SF78">
    <property type="entry name" value="GLUTATHIONE PEROXIDASE"/>
    <property type="match status" value="1"/>
</dbReference>
<evidence type="ECO:0000313" key="4">
    <source>
        <dbReference type="EMBL" id="JAC64959.1"/>
    </source>
</evidence>
<proteinExistence type="inferred from homology"/>
<dbReference type="InterPro" id="IPR036249">
    <property type="entry name" value="Thioredoxin-like_sf"/>
</dbReference>